<evidence type="ECO:0000313" key="3">
    <source>
        <dbReference type="EMBL" id="QKO30962.1"/>
    </source>
</evidence>
<name>A0A859DQI8_9FIRM</name>
<gene>
    <name evidence="2" type="ORF">GJQ69_05390</name>
    <name evidence="3" type="ORF">GKP14_08150</name>
</gene>
<keyword evidence="5" id="KW-1185">Reference proteome</keyword>
<dbReference type="Gene3D" id="3.40.470.10">
    <property type="entry name" value="Uracil-DNA glycosylase-like domain"/>
    <property type="match status" value="1"/>
</dbReference>
<dbReference type="KEGG" id="clf:GJQ69_05390"/>
<protein>
    <submittedName>
        <fullName evidence="2">DNA-deoxyinosine glycosylase</fullName>
        <ecNumber evidence="2">3.2.2.15</ecNumber>
    </submittedName>
</protein>
<dbReference type="CDD" id="cd10032">
    <property type="entry name" value="UDG-F6_HDG"/>
    <property type="match status" value="1"/>
</dbReference>
<evidence type="ECO:0000313" key="4">
    <source>
        <dbReference type="Proteomes" id="UP000501316"/>
    </source>
</evidence>
<feature type="domain" description="Uracil-DNA glycosylase-like" evidence="1">
    <location>
        <begin position="11"/>
        <end position="155"/>
    </location>
</feature>
<dbReference type="NCBIfam" id="TIGR04274">
    <property type="entry name" value="hypoxanDNAglyco"/>
    <property type="match status" value="1"/>
</dbReference>
<evidence type="ECO:0000313" key="5">
    <source>
        <dbReference type="Proteomes" id="UP000509623"/>
    </source>
</evidence>
<reference evidence="3" key="2">
    <citation type="journal article" date="2021" name="Appl. Environ. Microbiol.">
        <title>Adaptability of a Caproate-Producing Bacterium Contributes to Its Dominance in an Anaerobic Fermentation System.</title>
        <authorList>
            <person name="Wang H."/>
            <person name="Gu Y."/>
            <person name="Zhou W."/>
            <person name="Zhao D."/>
            <person name="Qiao Z."/>
            <person name="Zheng J."/>
            <person name="Gao J."/>
            <person name="Chen X."/>
            <person name="Ren C."/>
            <person name="Xu Y."/>
        </authorList>
    </citation>
    <scope>NUCLEOTIDE SEQUENCE</scope>
    <source>
        <strain evidence="3">JNU-WLY1368</strain>
    </source>
</reference>
<dbReference type="RefSeq" id="WP_086035705.1">
    <property type="nucleotide sequence ID" value="NZ_CP046051.1"/>
</dbReference>
<dbReference type="Pfam" id="PF03167">
    <property type="entry name" value="UDG"/>
    <property type="match status" value="1"/>
</dbReference>
<evidence type="ECO:0000259" key="1">
    <source>
        <dbReference type="SMART" id="SM00986"/>
    </source>
</evidence>
<keyword evidence="2" id="KW-0378">Hydrolase</keyword>
<proteinExistence type="predicted"/>
<reference evidence="4 5" key="1">
    <citation type="submission" date="2019-11" db="EMBL/GenBank/DDBJ databases">
        <authorList>
            <person name="Ren C."/>
            <person name="Wang H."/>
            <person name="Xu Y."/>
        </authorList>
    </citation>
    <scope>NUCLEOTIDE SEQUENCE [LARGE SCALE GENOMIC DNA]</scope>
    <source>
        <strain evidence="5">JNU-WLY1368</strain>
        <strain evidence="2 4">LBM 19010</strain>
    </source>
</reference>
<dbReference type="SMART" id="SM00986">
    <property type="entry name" value="UDG"/>
    <property type="match status" value="1"/>
</dbReference>
<dbReference type="InterPro" id="IPR036895">
    <property type="entry name" value="Uracil-DNA_glycosylase-like_sf"/>
</dbReference>
<evidence type="ECO:0000313" key="2">
    <source>
        <dbReference type="EMBL" id="QKN23966.1"/>
    </source>
</evidence>
<dbReference type="SUPFAM" id="SSF52141">
    <property type="entry name" value="Uracil-DNA glycosylase-like"/>
    <property type="match status" value="1"/>
</dbReference>
<sequence length="177" mass="19970">MNTQTVEHPLRPVFAADSRVLILGTMPSPKSRETGFYYGHPQNRFWRVLATVFHQPVPSTINEKKTLLLQNHIALWDVLRACSISGADDSSIKDPQPNDIPKLLSRTNVYAVFTTGKKAYSLYQKLVFPTTHLQAVSLPSTSPANCRVSFTELVQEYRYIAKKVEEGEEKEKNGNCC</sequence>
<reference evidence="3" key="3">
    <citation type="journal article" date="2022" name="Int. J. Syst. Evol. Microbiol.">
        <title>Caproicibacterium lactatifermentans sp. nov., isolated from pit clay used for the production of Chinese strong aroma-type liquor.</title>
        <authorList>
            <person name="Wang H."/>
            <person name="Gu Y."/>
            <person name="Zhao D."/>
            <person name="Qiao Z."/>
            <person name="Zheng J."/>
            <person name="Gao J."/>
            <person name="Ren C."/>
            <person name="Xu Y."/>
        </authorList>
    </citation>
    <scope>NUCLEOTIDE SEQUENCE</scope>
    <source>
        <strain evidence="3">JNU-WLY1368</strain>
    </source>
</reference>
<accession>A0A859DQI8</accession>
<dbReference type="EMBL" id="CP046051">
    <property type="protein sequence ID" value="QKN23966.1"/>
    <property type="molecule type" value="Genomic_DNA"/>
</dbReference>
<dbReference type="Proteomes" id="UP000501316">
    <property type="component" value="Chromosome"/>
</dbReference>
<dbReference type="InterPro" id="IPR005122">
    <property type="entry name" value="Uracil-DNA_glycosylase-like"/>
</dbReference>
<dbReference type="SMART" id="SM00987">
    <property type="entry name" value="UreE_C"/>
    <property type="match status" value="1"/>
</dbReference>
<dbReference type="GO" id="GO:0033958">
    <property type="term" value="F:DNA-deoxyinosine glycosylase activity"/>
    <property type="evidence" value="ECO:0007669"/>
    <property type="project" value="UniProtKB-EC"/>
</dbReference>
<organism evidence="2 4">
    <name type="scientific">Caproicibacterium lactatifermentans</name>
    <dbReference type="NCBI Taxonomy" id="2666138"/>
    <lineage>
        <taxon>Bacteria</taxon>
        <taxon>Bacillati</taxon>
        <taxon>Bacillota</taxon>
        <taxon>Clostridia</taxon>
        <taxon>Eubacteriales</taxon>
        <taxon>Oscillospiraceae</taxon>
        <taxon>Caproicibacterium</taxon>
    </lineage>
</organism>
<dbReference type="InterPro" id="IPR026353">
    <property type="entry name" value="Hypoxan-DNA_Glyclase"/>
</dbReference>
<dbReference type="AlphaFoldDB" id="A0A859DQI8"/>
<dbReference type="EMBL" id="CP046161">
    <property type="protein sequence ID" value="QKO30962.1"/>
    <property type="molecule type" value="Genomic_DNA"/>
</dbReference>
<dbReference type="EC" id="3.2.2.15" evidence="2"/>
<dbReference type="Proteomes" id="UP000509623">
    <property type="component" value="Chromosome"/>
</dbReference>
<keyword evidence="2" id="KW-0326">Glycosidase</keyword>